<keyword evidence="1" id="KW-0812">Transmembrane</keyword>
<organism evidence="2 3">
    <name type="scientific">Shewanella sairae</name>
    <dbReference type="NCBI Taxonomy" id="190310"/>
    <lineage>
        <taxon>Bacteria</taxon>
        <taxon>Pseudomonadati</taxon>
        <taxon>Pseudomonadota</taxon>
        <taxon>Gammaproteobacteria</taxon>
        <taxon>Alteromonadales</taxon>
        <taxon>Shewanellaceae</taxon>
        <taxon>Shewanella</taxon>
    </lineage>
</organism>
<keyword evidence="3" id="KW-1185">Reference proteome</keyword>
<evidence type="ECO:0000313" key="3">
    <source>
        <dbReference type="Proteomes" id="UP000887104"/>
    </source>
</evidence>
<dbReference type="InterPro" id="IPR012902">
    <property type="entry name" value="N_methyl_site"/>
</dbReference>
<keyword evidence="1" id="KW-1133">Transmembrane helix</keyword>
<dbReference type="Pfam" id="PF07963">
    <property type="entry name" value="N_methyl"/>
    <property type="match status" value="1"/>
</dbReference>
<dbReference type="RefSeq" id="WP_220778816.1">
    <property type="nucleotide sequence ID" value="NZ_BPEY01000004.1"/>
</dbReference>
<dbReference type="EMBL" id="BPEY01000004">
    <property type="protein sequence ID" value="GIU41019.1"/>
    <property type="molecule type" value="Genomic_DNA"/>
</dbReference>
<sequence length="305" mass="33319">MPTLIPPTSRAQLRQICQLNQIGQSKSKGFTLVELVTVIIVLGVLVLGVSSFLIFGTRIFIDATSVDQVMSQSRFAIERMTRDIRNAVPNSIRVSNGTRINGIAWQCIEMMPIQASASYIELPIIPAAKAQVGTVMAPSAEAPLRAGQFLLVYPLSPADVYTSTANSNTEGKLFSINAVTINSTNDVSVDFGRQVRFAAQSPRQRYFAVQEAVSYCFEQVSTELSLLNRYSGYGFNNPVNQPSPDNMGNGVLMAENIVNTIGSNSPITYTPGTLKNNAMVHLNPLFDVQGQSFQYHHQVQVINVP</sequence>
<dbReference type="PROSITE" id="PS00409">
    <property type="entry name" value="PROKAR_NTER_METHYL"/>
    <property type="match status" value="1"/>
</dbReference>
<gene>
    <name evidence="2" type="primary">mshO</name>
    <name evidence="2" type="ORF">TUM4438_03700</name>
</gene>
<evidence type="ECO:0000313" key="2">
    <source>
        <dbReference type="EMBL" id="GIU41019.1"/>
    </source>
</evidence>
<dbReference type="NCBIfam" id="TIGR02532">
    <property type="entry name" value="IV_pilin_GFxxxE"/>
    <property type="match status" value="1"/>
</dbReference>
<proteinExistence type="predicted"/>
<dbReference type="Proteomes" id="UP000887104">
    <property type="component" value="Unassembled WGS sequence"/>
</dbReference>
<keyword evidence="1" id="KW-0472">Membrane</keyword>
<feature type="transmembrane region" description="Helical" evidence="1">
    <location>
        <begin position="35"/>
        <end position="55"/>
    </location>
</feature>
<reference evidence="2" key="1">
    <citation type="submission" date="2021-05" db="EMBL/GenBank/DDBJ databases">
        <title>Molecular characterization for Shewanella algae harboring chromosomal blaOXA-55-like strains isolated from clinical and environment sample.</title>
        <authorList>
            <person name="Ohama Y."/>
            <person name="Aoki K."/>
            <person name="Harada S."/>
            <person name="Moriya K."/>
            <person name="Ishii Y."/>
            <person name="Tateda K."/>
        </authorList>
    </citation>
    <scope>NUCLEOTIDE SEQUENCE</scope>
    <source>
        <strain evidence="2">JCM 11563</strain>
    </source>
</reference>
<evidence type="ECO:0000256" key="1">
    <source>
        <dbReference type="SAM" id="Phobius"/>
    </source>
</evidence>
<accession>A0ABQ4P0K2</accession>
<protein>
    <submittedName>
        <fullName evidence="2">MSHA biogenesis protein MshO</fullName>
    </submittedName>
</protein>
<name>A0ABQ4P0K2_9GAMM</name>
<comment type="caution">
    <text evidence="2">The sequence shown here is derived from an EMBL/GenBank/DDBJ whole genome shotgun (WGS) entry which is preliminary data.</text>
</comment>